<feature type="chain" id="PRO_5002628500" evidence="1">
    <location>
        <begin position="19"/>
        <end position="245"/>
    </location>
</feature>
<reference evidence="2 3" key="1">
    <citation type="submission" date="2006-11" db="EMBL/GenBank/DDBJ databases">
        <authorList>
            <person name="Giovannoni S."/>
            <person name="Vergin K."/>
            <person name="Ferriera S."/>
            <person name="Johnson J."/>
            <person name="Kravitz S."/>
            <person name="Beeson K."/>
            <person name="Sutton G."/>
            <person name="Rogers Y.-H."/>
            <person name="Friedman R."/>
            <person name="Frazier M."/>
            <person name="Venter J.C."/>
        </authorList>
    </citation>
    <scope>NUCLEOTIDE SEQUENCE [LARGE SCALE GENOMIC DNA]</scope>
    <source>
        <strain evidence="2 3">HTCC2181</strain>
    </source>
</reference>
<protein>
    <submittedName>
        <fullName evidence="2">Uncharacterized protein</fullName>
    </submittedName>
</protein>
<keyword evidence="3" id="KW-1185">Reference proteome</keyword>
<feature type="signal peptide" evidence="1">
    <location>
        <begin position="1"/>
        <end position="18"/>
    </location>
</feature>
<gene>
    <name evidence="2" type="ORF">MB2181_03315</name>
</gene>
<proteinExistence type="predicted"/>
<keyword evidence="1" id="KW-0732">Signal</keyword>
<accession>A0P6B0</accession>
<dbReference type="Proteomes" id="UP000054262">
    <property type="component" value="Unassembled WGS sequence"/>
</dbReference>
<comment type="caution">
    <text evidence="2">The sequence shown here is derived from an EMBL/GenBank/DDBJ whole genome shotgun (WGS) entry which is preliminary data.</text>
</comment>
<name>A0P6B0_9PROT</name>
<dbReference type="AlphaFoldDB" id="A0P6B0"/>
<dbReference type="EMBL" id="AAUX01000001">
    <property type="protein sequence ID" value="EAV47070.1"/>
    <property type="molecule type" value="Genomic_DNA"/>
</dbReference>
<organism evidence="2 3">
    <name type="scientific">Methylophilales bacterium HTCC2181</name>
    <dbReference type="NCBI Taxonomy" id="383631"/>
    <lineage>
        <taxon>Bacteria</taxon>
        <taxon>Pseudomonadati</taxon>
        <taxon>Pseudomonadota</taxon>
        <taxon>Betaproteobacteria</taxon>
        <taxon>Nitrosomonadales</taxon>
        <taxon>OM43 clade</taxon>
    </lineage>
</organism>
<evidence type="ECO:0000256" key="1">
    <source>
        <dbReference type="SAM" id="SignalP"/>
    </source>
</evidence>
<evidence type="ECO:0000313" key="3">
    <source>
        <dbReference type="Proteomes" id="UP000054262"/>
    </source>
</evidence>
<sequence>MKTLLTLLLLLSSNIIFAGDAGSDGEPEMKLYKGALGDIFDLGMTDQDTGTQTPEFKRLYLIDTDEGRDLYQVQLALAYSARDTALLEKKYAEKGELTDKEDALIQDARHITRAIAYMAVASKVYTAMKNAKGDTIKNQFAHYSAYIDSVNIYGEEDFMTETAFNALKWLVLEISPIDIAIFYFNTSKDSKDSFKNANVTAAYLYDYEVRQTNNSWFARNDIQTMLMNLGQSIYTTCVSCPERSK</sequence>
<evidence type="ECO:0000313" key="2">
    <source>
        <dbReference type="EMBL" id="EAV47070.1"/>
    </source>
</evidence>